<keyword evidence="2" id="KW-1185">Reference proteome</keyword>
<name>L8JE72_9GAMM</name>
<proteinExistence type="predicted"/>
<gene>
    <name evidence="1" type="ORF">C942_04271</name>
</gene>
<accession>L8JE72</accession>
<dbReference type="RefSeq" id="WP_007463332.1">
    <property type="nucleotide sequence ID" value="NZ_AMZO01000006.1"/>
</dbReference>
<organism evidence="1 2">
    <name type="scientific">Photobacterium marinum</name>
    <dbReference type="NCBI Taxonomy" id="1056511"/>
    <lineage>
        <taxon>Bacteria</taxon>
        <taxon>Pseudomonadati</taxon>
        <taxon>Pseudomonadota</taxon>
        <taxon>Gammaproteobacteria</taxon>
        <taxon>Vibrionales</taxon>
        <taxon>Vibrionaceae</taxon>
        <taxon>Photobacterium</taxon>
    </lineage>
</organism>
<dbReference type="OrthoDB" id="5815061at2"/>
<comment type="caution">
    <text evidence="1">The sequence shown here is derived from an EMBL/GenBank/DDBJ whole genome shotgun (WGS) entry which is preliminary data.</text>
</comment>
<evidence type="ECO:0000313" key="2">
    <source>
        <dbReference type="Proteomes" id="UP000011134"/>
    </source>
</evidence>
<dbReference type="AlphaFoldDB" id="L8JE72"/>
<evidence type="ECO:0008006" key="3">
    <source>
        <dbReference type="Google" id="ProtNLM"/>
    </source>
</evidence>
<dbReference type="Proteomes" id="UP000011134">
    <property type="component" value="Unassembled WGS sequence"/>
</dbReference>
<evidence type="ECO:0000313" key="1">
    <source>
        <dbReference type="EMBL" id="ELR66573.1"/>
    </source>
</evidence>
<dbReference type="PATRIC" id="fig|1056511.3.peg.1100"/>
<sequence length="209" mass="23715">MEKHWSLDQTGVCTCNKTYIHAAKAKHLMTDLISKRTKPLLMIFLATLVLFTLSDSEKSQSQVEQLLLPLIGCWEGEALKTPRGALPYPVCFKRLDDGTLYGLAKLNVSDHHWYFYLNDKKSRLRFMSTFADNLQPVNLPATKLQARHIEFSTAPFSNGHAPQLHIAIDKVHKGYLFTMTLHGVEHVIIRLAEKIPMKGTATKTREAQN</sequence>
<reference evidence="1 2" key="1">
    <citation type="submission" date="2012-12" db="EMBL/GenBank/DDBJ databases">
        <title>Genome Assembly of Photobacterium sp. AK15.</title>
        <authorList>
            <person name="Khatri I."/>
            <person name="Vaidya B."/>
            <person name="Srinivas T.N.R."/>
            <person name="Subramanian S."/>
            <person name="Pinnaka A."/>
        </authorList>
    </citation>
    <scope>NUCLEOTIDE SEQUENCE [LARGE SCALE GENOMIC DNA]</scope>
    <source>
        <strain evidence="1 2">AK15</strain>
    </source>
</reference>
<dbReference type="EMBL" id="AMZO01000006">
    <property type="protein sequence ID" value="ELR66573.1"/>
    <property type="molecule type" value="Genomic_DNA"/>
</dbReference>
<protein>
    <recommendedName>
        <fullName evidence="3">THAP4-like heme-binding beta-barrel domain-containing protein</fullName>
    </recommendedName>
</protein>